<dbReference type="EMBL" id="KN834787">
    <property type="protein sequence ID" value="KIK57999.1"/>
    <property type="molecule type" value="Genomic_DNA"/>
</dbReference>
<sequence>MFTFGQRESRKFIDLLLQVTNNKWTNMDVNKEVKVGDFGRLDRATGELLIEGNLYEHPDTRAVMEDYPVKTTAPVDIERYTSGGVREIGLSPSVDIGFQNLAEAGFEGKWEFKNSRGALLILLLPRIHSMQGFPTGTILEKRFKSLLKGRAICTDVVSCPAFFLYLGKSKDHLFELSLKVDVPIASAVPGLTVGGGIGTKWKAGGAQGILKQGFNDKGEHVFFPLYSLKGISWGRVGSISRSAGPVDEASVLEDAETPWIELDDDGEELDFPIDSDEPV</sequence>
<proteinExistence type="predicted"/>
<keyword evidence="2" id="KW-1185">Reference proteome</keyword>
<dbReference type="AlphaFoldDB" id="A0A0D0C688"/>
<protein>
    <submittedName>
        <fullName evidence="1">Uncharacterized protein</fullName>
    </submittedName>
</protein>
<evidence type="ECO:0000313" key="2">
    <source>
        <dbReference type="Proteomes" id="UP000053593"/>
    </source>
</evidence>
<evidence type="ECO:0000313" key="1">
    <source>
        <dbReference type="EMBL" id="KIK57999.1"/>
    </source>
</evidence>
<organism evidence="1 2">
    <name type="scientific">Collybiopsis luxurians FD-317 M1</name>
    <dbReference type="NCBI Taxonomy" id="944289"/>
    <lineage>
        <taxon>Eukaryota</taxon>
        <taxon>Fungi</taxon>
        <taxon>Dikarya</taxon>
        <taxon>Basidiomycota</taxon>
        <taxon>Agaricomycotina</taxon>
        <taxon>Agaricomycetes</taxon>
        <taxon>Agaricomycetidae</taxon>
        <taxon>Agaricales</taxon>
        <taxon>Marasmiineae</taxon>
        <taxon>Omphalotaceae</taxon>
        <taxon>Collybiopsis</taxon>
        <taxon>Collybiopsis luxurians</taxon>
    </lineage>
</organism>
<reference evidence="1 2" key="1">
    <citation type="submission" date="2014-04" db="EMBL/GenBank/DDBJ databases">
        <title>Evolutionary Origins and Diversification of the Mycorrhizal Mutualists.</title>
        <authorList>
            <consortium name="DOE Joint Genome Institute"/>
            <consortium name="Mycorrhizal Genomics Consortium"/>
            <person name="Kohler A."/>
            <person name="Kuo A."/>
            <person name="Nagy L.G."/>
            <person name="Floudas D."/>
            <person name="Copeland A."/>
            <person name="Barry K.W."/>
            <person name="Cichocki N."/>
            <person name="Veneault-Fourrey C."/>
            <person name="LaButti K."/>
            <person name="Lindquist E.A."/>
            <person name="Lipzen A."/>
            <person name="Lundell T."/>
            <person name="Morin E."/>
            <person name="Murat C."/>
            <person name="Riley R."/>
            <person name="Ohm R."/>
            <person name="Sun H."/>
            <person name="Tunlid A."/>
            <person name="Henrissat B."/>
            <person name="Grigoriev I.V."/>
            <person name="Hibbett D.S."/>
            <person name="Martin F."/>
        </authorList>
    </citation>
    <scope>NUCLEOTIDE SEQUENCE [LARGE SCALE GENOMIC DNA]</scope>
    <source>
        <strain evidence="1 2">FD-317 M1</strain>
    </source>
</reference>
<dbReference type="Proteomes" id="UP000053593">
    <property type="component" value="Unassembled WGS sequence"/>
</dbReference>
<accession>A0A0D0C688</accession>
<dbReference type="OrthoDB" id="3255261at2759"/>
<dbReference type="HOGENOM" id="CLU_066679_1_0_1"/>
<name>A0A0D0C688_9AGAR</name>
<gene>
    <name evidence="1" type="ORF">GYMLUDRAFT_86419</name>
</gene>